<evidence type="ECO:0000313" key="5">
    <source>
        <dbReference type="Proteomes" id="UP000789706"/>
    </source>
</evidence>
<proteinExistence type="predicted"/>
<comment type="caution">
    <text evidence="4">The sequence shown here is derived from an EMBL/GenBank/DDBJ whole genome shotgun (WGS) entry which is preliminary data.</text>
</comment>
<name>A0A9N9CC08_9GLOM</name>
<reference evidence="4" key="1">
    <citation type="submission" date="2021-06" db="EMBL/GenBank/DDBJ databases">
        <authorList>
            <person name="Kallberg Y."/>
            <person name="Tangrot J."/>
            <person name="Rosling A."/>
        </authorList>
    </citation>
    <scope>NUCLEOTIDE SEQUENCE</scope>
    <source>
        <strain evidence="4">AZ414A</strain>
    </source>
</reference>
<feature type="non-terminal residue" evidence="4">
    <location>
        <position position="218"/>
    </location>
</feature>
<accession>A0A9N9CC08</accession>
<feature type="region of interest" description="Disordered" evidence="2">
    <location>
        <begin position="152"/>
        <end position="218"/>
    </location>
</feature>
<feature type="compositionally biased region" description="Basic and acidic residues" evidence="2">
    <location>
        <begin position="203"/>
        <end position="212"/>
    </location>
</feature>
<evidence type="ECO:0000313" key="4">
    <source>
        <dbReference type="EMBL" id="CAG8594500.1"/>
    </source>
</evidence>
<sequence length="218" mass="23761">EQIPPDEWYQGINKILTLPSITAVAFDDALRTEILKSKMTGKYTDIPTQHVSTVSEQPSNTVSALITSEEIDRKIQTAVASLENQKNVMEDISSRLSNHEVIVSSKGKKNNSSSSDDIDAITKGIAELSLNLVKTSKVIKKSLRRCSICNKAGHTSRTCPKKKKSRQKARVNHINKNNSSDSENDSSGSGSGSGSSSEESEAESDHSFDVHLSKSKKK</sequence>
<keyword evidence="1" id="KW-0862">Zinc</keyword>
<evidence type="ECO:0000256" key="2">
    <source>
        <dbReference type="SAM" id="MobiDB-lite"/>
    </source>
</evidence>
<evidence type="ECO:0000259" key="3">
    <source>
        <dbReference type="PROSITE" id="PS50158"/>
    </source>
</evidence>
<feature type="domain" description="CCHC-type" evidence="3">
    <location>
        <begin position="144"/>
        <end position="161"/>
    </location>
</feature>
<dbReference type="InterPro" id="IPR036875">
    <property type="entry name" value="Znf_CCHC_sf"/>
</dbReference>
<feature type="compositionally biased region" description="Low complexity" evidence="2">
    <location>
        <begin position="177"/>
        <end position="188"/>
    </location>
</feature>
<feature type="compositionally biased region" description="Basic residues" evidence="2">
    <location>
        <begin position="159"/>
        <end position="173"/>
    </location>
</feature>
<evidence type="ECO:0000256" key="1">
    <source>
        <dbReference type="PROSITE-ProRule" id="PRU00047"/>
    </source>
</evidence>
<dbReference type="SUPFAM" id="SSF57756">
    <property type="entry name" value="Retrovirus zinc finger-like domains"/>
    <property type="match status" value="1"/>
</dbReference>
<keyword evidence="5" id="KW-1185">Reference proteome</keyword>
<protein>
    <submittedName>
        <fullName evidence="4">2837_t:CDS:1</fullName>
    </submittedName>
</protein>
<dbReference type="Gene3D" id="4.10.60.10">
    <property type="entry name" value="Zinc finger, CCHC-type"/>
    <property type="match status" value="1"/>
</dbReference>
<dbReference type="AlphaFoldDB" id="A0A9N9CC08"/>
<dbReference type="InterPro" id="IPR001878">
    <property type="entry name" value="Znf_CCHC"/>
</dbReference>
<dbReference type="OrthoDB" id="2486131at2759"/>
<dbReference type="EMBL" id="CAJVPK010001658">
    <property type="protein sequence ID" value="CAG8594500.1"/>
    <property type="molecule type" value="Genomic_DNA"/>
</dbReference>
<keyword evidence="1" id="KW-0479">Metal-binding</keyword>
<dbReference type="PROSITE" id="PS50158">
    <property type="entry name" value="ZF_CCHC"/>
    <property type="match status" value="1"/>
</dbReference>
<dbReference type="GO" id="GO:0003676">
    <property type="term" value="F:nucleic acid binding"/>
    <property type="evidence" value="ECO:0007669"/>
    <property type="project" value="InterPro"/>
</dbReference>
<organism evidence="4 5">
    <name type="scientific">Diversispora eburnea</name>
    <dbReference type="NCBI Taxonomy" id="1213867"/>
    <lineage>
        <taxon>Eukaryota</taxon>
        <taxon>Fungi</taxon>
        <taxon>Fungi incertae sedis</taxon>
        <taxon>Mucoromycota</taxon>
        <taxon>Glomeromycotina</taxon>
        <taxon>Glomeromycetes</taxon>
        <taxon>Diversisporales</taxon>
        <taxon>Diversisporaceae</taxon>
        <taxon>Diversispora</taxon>
    </lineage>
</organism>
<gene>
    <name evidence="4" type="ORF">DEBURN_LOCUS9220</name>
</gene>
<dbReference type="GO" id="GO:0008270">
    <property type="term" value="F:zinc ion binding"/>
    <property type="evidence" value="ECO:0007669"/>
    <property type="project" value="UniProtKB-KW"/>
</dbReference>
<keyword evidence="1" id="KW-0863">Zinc-finger</keyword>
<dbReference type="Proteomes" id="UP000789706">
    <property type="component" value="Unassembled WGS sequence"/>
</dbReference>